<protein>
    <recommendedName>
        <fullName evidence="1">DM13 domain-containing protein</fullName>
    </recommendedName>
</protein>
<dbReference type="AlphaFoldDB" id="A0A1Z4LSN8"/>
<feature type="domain" description="DM13" evidence="1">
    <location>
        <begin position="55"/>
        <end position="158"/>
    </location>
</feature>
<dbReference type="EMBL" id="AP018227">
    <property type="protein sequence ID" value="BAY84237.1"/>
    <property type="molecule type" value="Genomic_DNA"/>
</dbReference>
<accession>A0A1Z4LSN8</accession>
<evidence type="ECO:0000259" key="1">
    <source>
        <dbReference type="PROSITE" id="PS51549"/>
    </source>
</evidence>
<proteinExistence type="predicted"/>
<keyword evidence="3" id="KW-1185">Reference proteome</keyword>
<dbReference type="PROSITE" id="PS51549">
    <property type="entry name" value="DM13"/>
    <property type="match status" value="2"/>
</dbReference>
<dbReference type="Pfam" id="PF10517">
    <property type="entry name" value="DM13"/>
    <property type="match status" value="2"/>
</dbReference>
<dbReference type="Proteomes" id="UP000218418">
    <property type="component" value="Chromosome"/>
</dbReference>
<evidence type="ECO:0000313" key="3">
    <source>
        <dbReference type="Proteomes" id="UP000218418"/>
    </source>
</evidence>
<feature type="domain" description="DM13" evidence="1">
    <location>
        <begin position="165"/>
        <end position="276"/>
    </location>
</feature>
<organism evidence="2 3">
    <name type="scientific">Calothrix parasitica NIES-267</name>
    <dbReference type="NCBI Taxonomy" id="1973488"/>
    <lineage>
        <taxon>Bacteria</taxon>
        <taxon>Bacillati</taxon>
        <taxon>Cyanobacteriota</taxon>
        <taxon>Cyanophyceae</taxon>
        <taxon>Nostocales</taxon>
        <taxon>Calotrichaceae</taxon>
        <taxon>Calothrix</taxon>
    </lineage>
</organism>
<name>A0A1Z4LSN8_9CYAN</name>
<dbReference type="InterPro" id="IPR019545">
    <property type="entry name" value="DM13_domain"/>
</dbReference>
<reference evidence="2 3" key="1">
    <citation type="submission" date="2017-06" db="EMBL/GenBank/DDBJ databases">
        <title>Genome sequencing of cyanobaciteial culture collection at National Institute for Environmental Studies (NIES).</title>
        <authorList>
            <person name="Hirose Y."/>
            <person name="Shimura Y."/>
            <person name="Fujisawa T."/>
            <person name="Nakamura Y."/>
            <person name="Kawachi M."/>
        </authorList>
    </citation>
    <scope>NUCLEOTIDE SEQUENCE [LARGE SCALE GENOMIC DNA]</scope>
    <source>
        <strain evidence="2 3">NIES-267</strain>
    </source>
</reference>
<evidence type="ECO:0000313" key="2">
    <source>
        <dbReference type="EMBL" id="BAY84237.1"/>
    </source>
</evidence>
<gene>
    <name evidence="2" type="ORF">NIES267_37330</name>
</gene>
<sequence>MKFNKLAGFGIASVVLFSSVGSVIVNSGVAEASHIFRRNRTTRVAAKTNSILASGSFVKQEKATTGQARIVNINGKRYLEFDKAFSTGEGPDVKVILHRNSNVPLNIKEENYITLARIKSFNGSQRYAIPENLNLADYKSVGIWCEEFNATFGYAPLQSTVASANSIKPVASGSFVKQEKATTGQARIVNINGKNYLEFDRAFSTGEGPDVKVILHRNSNVPLNIKEGNYITLARIKSFKGSQRYAIPENLNLADYKSVGIWCEEFNATFGYAPLQNV</sequence>